<evidence type="ECO:0000256" key="5">
    <source>
        <dbReference type="ARBA" id="ARBA00022747"/>
    </source>
</evidence>
<keyword evidence="8 10" id="KW-0067">ATP-binding</keyword>
<comment type="similarity">
    <text evidence="2 10">Belongs to the HsdR family.</text>
</comment>
<dbReference type="SMART" id="SM00487">
    <property type="entry name" value="DEXDc"/>
    <property type="match status" value="1"/>
</dbReference>
<dbReference type="AlphaFoldDB" id="A0A1D7UU00"/>
<dbReference type="REBASE" id="158524">
    <property type="entry name" value="LalTS1ORF3865P"/>
</dbReference>
<dbReference type="EC" id="3.1.21.3" evidence="10"/>
<keyword evidence="5 10" id="KW-0680">Restriction system</keyword>
<dbReference type="CDD" id="cd18030">
    <property type="entry name" value="DEXHc_RE_I_HsdR"/>
    <property type="match status" value="1"/>
</dbReference>
<dbReference type="GO" id="GO:0003677">
    <property type="term" value="F:DNA binding"/>
    <property type="evidence" value="ECO:0007669"/>
    <property type="project" value="UniProtKB-KW"/>
</dbReference>
<evidence type="ECO:0000256" key="8">
    <source>
        <dbReference type="ARBA" id="ARBA00022840"/>
    </source>
</evidence>
<dbReference type="RefSeq" id="WP_069606310.1">
    <property type="nucleotide sequence ID" value="NZ_CP015217.1"/>
</dbReference>
<evidence type="ECO:0000256" key="1">
    <source>
        <dbReference type="ARBA" id="ARBA00000851"/>
    </source>
</evidence>
<dbReference type="CDD" id="cd18800">
    <property type="entry name" value="SF2_C_EcoR124I-like"/>
    <property type="match status" value="1"/>
</dbReference>
<dbReference type="InterPro" id="IPR055180">
    <property type="entry name" value="HsdR_RecA-like_helicase_dom_2"/>
</dbReference>
<dbReference type="PROSITE" id="PS51192">
    <property type="entry name" value="HELICASE_ATP_BIND_1"/>
    <property type="match status" value="1"/>
</dbReference>
<dbReference type="Gene3D" id="3.40.50.300">
    <property type="entry name" value="P-loop containing nucleotide triphosphate hydrolases"/>
    <property type="match status" value="2"/>
</dbReference>
<dbReference type="GO" id="GO:0009035">
    <property type="term" value="F:type I site-specific deoxyribonuclease activity"/>
    <property type="evidence" value="ECO:0007669"/>
    <property type="project" value="UniProtKB-EC"/>
</dbReference>
<evidence type="ECO:0000256" key="3">
    <source>
        <dbReference type="ARBA" id="ARBA00022722"/>
    </source>
</evidence>
<dbReference type="SUPFAM" id="SSF52540">
    <property type="entry name" value="P-loop containing nucleoside triphosphate hydrolases"/>
    <property type="match status" value="2"/>
</dbReference>
<keyword evidence="3" id="KW-0540">Nuclease</keyword>
<evidence type="ECO:0000259" key="11">
    <source>
        <dbReference type="PROSITE" id="PS51192"/>
    </source>
</evidence>
<dbReference type="PANTHER" id="PTHR30195:SF15">
    <property type="entry name" value="TYPE I RESTRICTION ENZYME HINDI ENDONUCLEASE SUBUNIT"/>
    <property type="match status" value="1"/>
</dbReference>
<dbReference type="GO" id="GO:0005524">
    <property type="term" value="F:ATP binding"/>
    <property type="evidence" value="ECO:0007669"/>
    <property type="project" value="UniProtKB-KW"/>
</dbReference>
<dbReference type="Proteomes" id="UP000094197">
    <property type="component" value="Chromosome 1"/>
</dbReference>
<feature type="domain" description="Helicase ATP-binding" evidence="11">
    <location>
        <begin position="261"/>
        <end position="431"/>
    </location>
</feature>
<keyword evidence="4 10" id="KW-0547">Nucleotide-binding</keyword>
<dbReference type="Pfam" id="PF04313">
    <property type="entry name" value="HSDR_N"/>
    <property type="match status" value="1"/>
</dbReference>
<keyword evidence="6 12" id="KW-0255">Endonuclease</keyword>
<dbReference type="InterPro" id="IPR004473">
    <property type="entry name" value="Restrct_endonuc_typeI_HsdR"/>
</dbReference>
<name>A0A1D7UU00_9LEPT</name>
<dbReference type="InterPro" id="IPR027417">
    <property type="entry name" value="P-loop_NTPase"/>
</dbReference>
<evidence type="ECO:0000256" key="7">
    <source>
        <dbReference type="ARBA" id="ARBA00022801"/>
    </source>
</evidence>
<keyword evidence="7 10" id="KW-0378">Hydrolase</keyword>
<evidence type="ECO:0000256" key="2">
    <source>
        <dbReference type="ARBA" id="ARBA00008598"/>
    </source>
</evidence>
<dbReference type="OrthoDB" id="9758243at2"/>
<evidence type="ECO:0000256" key="6">
    <source>
        <dbReference type="ARBA" id="ARBA00022759"/>
    </source>
</evidence>
<dbReference type="InterPro" id="IPR007409">
    <property type="entry name" value="Restrct_endonuc_type1_HsdR_N"/>
</dbReference>
<comment type="subunit">
    <text evidence="10">The type I restriction/modification system is composed of three polypeptides R, M and S.</text>
</comment>
<gene>
    <name evidence="12" type="ORF">A0128_03850</name>
</gene>
<dbReference type="PANTHER" id="PTHR30195">
    <property type="entry name" value="TYPE I SITE-SPECIFIC DEOXYRIBONUCLEASE PROTEIN SUBUNIT M AND R"/>
    <property type="match status" value="1"/>
</dbReference>
<dbReference type="EMBL" id="CP015217">
    <property type="protein sequence ID" value="AOP33066.1"/>
    <property type="molecule type" value="Genomic_DNA"/>
</dbReference>
<evidence type="ECO:0000313" key="13">
    <source>
        <dbReference type="Proteomes" id="UP000094197"/>
    </source>
</evidence>
<evidence type="ECO:0000256" key="9">
    <source>
        <dbReference type="ARBA" id="ARBA00023125"/>
    </source>
</evidence>
<evidence type="ECO:0000256" key="10">
    <source>
        <dbReference type="RuleBase" id="RU364115"/>
    </source>
</evidence>
<protein>
    <recommendedName>
        <fullName evidence="10">Type I restriction enzyme endonuclease subunit</fullName>
        <shortName evidence="10">R protein</shortName>
        <ecNumber evidence="10">3.1.21.3</ecNumber>
    </recommendedName>
</protein>
<dbReference type="InterPro" id="IPR014001">
    <property type="entry name" value="Helicase_ATP-bd"/>
</dbReference>
<dbReference type="GO" id="GO:0009307">
    <property type="term" value="P:DNA restriction-modification system"/>
    <property type="evidence" value="ECO:0007669"/>
    <property type="project" value="UniProtKB-KW"/>
</dbReference>
<dbReference type="CDD" id="cd22332">
    <property type="entry name" value="HsdR_N"/>
    <property type="match status" value="1"/>
</dbReference>
<comment type="function">
    <text evidence="10">Subunit R is required for both nuclease and ATPase activities, but not for modification.</text>
</comment>
<evidence type="ECO:0000313" key="12">
    <source>
        <dbReference type="EMBL" id="AOP33066.1"/>
    </source>
</evidence>
<organism evidence="12 13">
    <name type="scientific">Leptospira tipperaryensis</name>
    <dbReference type="NCBI Taxonomy" id="2564040"/>
    <lineage>
        <taxon>Bacteria</taxon>
        <taxon>Pseudomonadati</taxon>
        <taxon>Spirochaetota</taxon>
        <taxon>Spirochaetia</taxon>
        <taxon>Leptospirales</taxon>
        <taxon>Leptospiraceae</taxon>
        <taxon>Leptospira</taxon>
    </lineage>
</organism>
<dbReference type="Gene3D" id="3.90.1570.50">
    <property type="match status" value="1"/>
</dbReference>
<comment type="catalytic activity">
    <reaction evidence="1 10">
        <text>Endonucleolytic cleavage of DNA to give random double-stranded fragments with terminal 5'-phosphates, ATP is simultaneously hydrolyzed.</text>
        <dbReference type="EC" id="3.1.21.3"/>
    </reaction>
</comment>
<dbReference type="Pfam" id="PF18766">
    <property type="entry name" value="SWI2_SNF2"/>
    <property type="match status" value="1"/>
</dbReference>
<proteinExistence type="inferred from homology"/>
<sequence length="1010" mass="116241">MDTIGQSEKATQARVISLFQNKLGYDYLGNWSSKKNSNLEEDLLTSYLKKTEYSDLQINRATETLKKTATNFEKNLYDKNKEFYSLLRYGIPVKVDLDSKTENIHVIDWKNPLNNIFGIAEEVTIIGRAEKRPDLVLYVNGIALGVIELKSGINSIGEGIRQNITNQQKDFIPDFFSTIQFVFAGNDTEGLRYGTVGTSEKYFLGWKEDVEDNSLLSLDKYLTKLCDKSRFLEIIYDFILFDGGQKKLPRPHQYFGIKAAQEFIKRKEGGIIWHTQGSGKSIVMVLLAKWILENNPNARVAIITDREELDTQIKRVFESAGEKIHRTSSGSDLLFQLSQPKPRLLCSLIHKFGKKDGDDFETYLEEIEKNPVKTIGELFIFVDEAHRTQSGKLQQAMKAILKEAVFIGFTGTPLLRKDKKTTLEVFGRYIHVYKFNEAVEDEVVLDLMYEARDIDQKLSSPEKVDAWFQAKTKGLNDFQKHELKKKWGTLQKVLSSKSRMEKIVLDIIFDFSDKPILSSEFGNAILVAGSIYEACKYYELFQSTSLKNKCAVITSYNPAIGDLRTETTGENTETEKEFIYHSYKNFLGNLTAEQHEESAKSLFINEPRNMRLLIVVDKLLTGFDAPSCSFIYLDKSMQDHALFQAICRVNRLGGEQKQFGYIVDYKDLFKKVENAVSVYTSDLNLSDFGKDESAILLKDRLYTARERLEDALEELEILCEPVEPPKATQDYIFYFCGNPENELDLLDTEFRRAYLYKLTVNFIRAHSALANELEESGLSKEEIIRIKEKMDFYLKLRETIRRASNEIIDLKAYEADMRHLIDYYIQAEEPKQVSNFHDTPLLEIIDRVGIAKAIAELPDSIRNSKDSCAATIENNVRITIIRNHMMDPAFYSAMSELLATLIHQRKIEAINYEIYLKGIEELAKKVARGKENDLPADIQTPGQRALYGNLGNKEELALKIHSSILSERPDEWRGNEIKERIIKQTLYKLLDRDLDEVERIFKIIFQQFEY</sequence>
<dbReference type="NCBIfam" id="TIGR00348">
    <property type="entry name" value="hsdR"/>
    <property type="match status" value="1"/>
</dbReference>
<dbReference type="KEGG" id="laj:A0128_03850"/>
<dbReference type="InterPro" id="IPR051268">
    <property type="entry name" value="Type-I_R_enzyme_R_subunit"/>
</dbReference>
<reference evidence="12 13" key="1">
    <citation type="submission" date="2016-04" db="EMBL/GenBank/DDBJ databases">
        <title>Complete genome seqeunce of Leptospira alstonii serovar Room22.</title>
        <authorList>
            <person name="Nally J.E."/>
            <person name="Bayles D.O."/>
            <person name="Hurley D."/>
            <person name="Fanning S."/>
            <person name="McMahon B.J."/>
            <person name="Arent Z."/>
        </authorList>
    </citation>
    <scope>NUCLEOTIDE SEQUENCE [LARGE SCALE GENOMIC DNA]</scope>
    <source>
        <strain evidence="12 13">GWTS #1</strain>
    </source>
</reference>
<keyword evidence="13" id="KW-1185">Reference proteome</keyword>
<evidence type="ECO:0000256" key="4">
    <source>
        <dbReference type="ARBA" id="ARBA00022741"/>
    </source>
</evidence>
<accession>A0A1D7UU00</accession>
<dbReference type="Pfam" id="PF22679">
    <property type="entry name" value="T1R_D3-like"/>
    <property type="match status" value="1"/>
</dbReference>
<dbReference type="InterPro" id="IPR040980">
    <property type="entry name" value="SWI2_SNF2"/>
</dbReference>
<keyword evidence="9 10" id="KW-0238">DNA-binding</keyword>